<dbReference type="GeneID" id="81428374"/>
<evidence type="ECO:0000313" key="2">
    <source>
        <dbReference type="Proteomes" id="UP001149163"/>
    </source>
</evidence>
<dbReference type="AlphaFoldDB" id="A0A9W9LJS9"/>
<organism evidence="1 2">
    <name type="scientific">Penicillium canariense</name>
    <dbReference type="NCBI Taxonomy" id="189055"/>
    <lineage>
        <taxon>Eukaryota</taxon>
        <taxon>Fungi</taxon>
        <taxon>Dikarya</taxon>
        <taxon>Ascomycota</taxon>
        <taxon>Pezizomycotina</taxon>
        <taxon>Eurotiomycetes</taxon>
        <taxon>Eurotiomycetidae</taxon>
        <taxon>Eurotiales</taxon>
        <taxon>Aspergillaceae</taxon>
        <taxon>Penicillium</taxon>
    </lineage>
</organism>
<comment type="caution">
    <text evidence="1">The sequence shown here is derived from an EMBL/GenBank/DDBJ whole genome shotgun (WGS) entry which is preliminary data.</text>
</comment>
<proteinExistence type="predicted"/>
<dbReference type="Proteomes" id="UP001149163">
    <property type="component" value="Unassembled WGS sequence"/>
</dbReference>
<dbReference type="EMBL" id="JAPQKN010000004">
    <property type="protein sequence ID" value="KAJ5160069.1"/>
    <property type="molecule type" value="Genomic_DNA"/>
</dbReference>
<protein>
    <submittedName>
        <fullName evidence="1">Uncharacterized protein</fullName>
    </submittedName>
</protein>
<sequence length="475" mass="52185">MRPTLPLDTFKITLLGCIRFLDHFGGLYGNTLSPAARKRSDRALKAALQAFALQWMPNSESPLDPGDPLCKSSAETLNGEPLGSSSLLGVYTDAWFRARSILREAISVRSFRVVCAFFIFDGIAVPSKAYVTLNEPHLEHEFLSLGLRKLQELDRLVNQYCDNLGPFSQYGALAEASLSLVRWCGYIRETGAALTTDFQCTFPAPFFNSEPSTSGVSIPEGPFHHTLPYLDHNLPDICRKAAGDAFRIWREIANVKNSLPRLVDGAFNLPPGSFETISSAITAIEQFNHSFRPFINHCRENFSDLSIPSRISLVSLAMPWDLGVLVLADTVQVFAHGLCRYSHPALFSCIQSYGNEAASSVASTIGCMLLLPTEERFNLQNGLGAEVPIIAYHVTPGIMSATLERAVEHVVKLRLSSPGDSDDMLQDHQIDRLMKGLVSLDVTIGGSQTAGVAMQSLMHKYGDAISECWTCDFET</sequence>
<keyword evidence="2" id="KW-1185">Reference proteome</keyword>
<evidence type="ECO:0000313" key="1">
    <source>
        <dbReference type="EMBL" id="KAJ5160069.1"/>
    </source>
</evidence>
<reference evidence="1" key="2">
    <citation type="journal article" date="2023" name="IMA Fungus">
        <title>Comparative genomic study of the Penicillium genus elucidates a diverse pangenome and 15 lateral gene transfer events.</title>
        <authorList>
            <person name="Petersen C."/>
            <person name="Sorensen T."/>
            <person name="Nielsen M.R."/>
            <person name="Sondergaard T.E."/>
            <person name="Sorensen J.L."/>
            <person name="Fitzpatrick D.A."/>
            <person name="Frisvad J.C."/>
            <person name="Nielsen K.L."/>
        </authorList>
    </citation>
    <scope>NUCLEOTIDE SEQUENCE</scope>
    <source>
        <strain evidence="1">IBT 26290</strain>
    </source>
</reference>
<gene>
    <name evidence="1" type="ORF">N7482_007073</name>
</gene>
<dbReference type="RefSeq" id="XP_056541627.1">
    <property type="nucleotide sequence ID" value="XM_056689198.1"/>
</dbReference>
<reference evidence="1" key="1">
    <citation type="submission" date="2022-11" db="EMBL/GenBank/DDBJ databases">
        <authorList>
            <person name="Petersen C."/>
        </authorList>
    </citation>
    <scope>NUCLEOTIDE SEQUENCE</scope>
    <source>
        <strain evidence="1">IBT 26290</strain>
    </source>
</reference>
<dbReference type="OrthoDB" id="5958943at2759"/>
<accession>A0A9W9LJS9</accession>
<name>A0A9W9LJS9_9EURO</name>